<dbReference type="InterPro" id="IPR005063">
    <property type="entry name" value="Transposase_27"/>
</dbReference>
<protein>
    <recommendedName>
        <fullName evidence="3">Transposase</fullName>
    </recommendedName>
</protein>
<reference evidence="1" key="1">
    <citation type="submission" date="2020-10" db="EMBL/GenBank/DDBJ databases">
        <authorList>
            <person name="Hahn C.J."/>
            <person name="Laso-Perez R."/>
            <person name="Vulcano F."/>
            <person name="Vaziourakis K.-M."/>
            <person name="Stokke R."/>
            <person name="Steen I.H."/>
            <person name="Teske A."/>
            <person name="Boetius A."/>
            <person name="Liebeke M."/>
            <person name="Amann R."/>
            <person name="Knittel K."/>
        </authorList>
    </citation>
    <scope>NUCLEOTIDE SEQUENCE</scope>
    <source>
        <strain evidence="1">Gfbio:e3339647-f889-4370-9287-4fb5cb688e4c:AG392J18_GoMArc1</strain>
    </source>
</reference>
<dbReference type="GO" id="GO:0003677">
    <property type="term" value="F:DNA binding"/>
    <property type="evidence" value="ECO:0007669"/>
    <property type="project" value="InterPro"/>
</dbReference>
<dbReference type="GO" id="GO:0006313">
    <property type="term" value="P:DNA transposition"/>
    <property type="evidence" value="ECO:0007669"/>
    <property type="project" value="InterPro"/>
</dbReference>
<evidence type="ECO:0008006" key="3">
    <source>
        <dbReference type="Google" id="ProtNLM"/>
    </source>
</evidence>
<gene>
    <name evidence="1" type="ORF">LAKADJCE_00148</name>
</gene>
<dbReference type="EMBL" id="CAJHIR010000006">
    <property type="protein sequence ID" value="CAD6491682.1"/>
    <property type="molecule type" value="Genomic_DNA"/>
</dbReference>
<name>A0A811T7Q8_9EURY</name>
<dbReference type="GO" id="GO:0004803">
    <property type="term" value="F:transposase activity"/>
    <property type="evidence" value="ECO:0007669"/>
    <property type="project" value="InterPro"/>
</dbReference>
<dbReference type="Proteomes" id="UP000612009">
    <property type="component" value="Unassembled WGS sequence"/>
</dbReference>
<accession>A0A811T7Q8</accession>
<evidence type="ECO:0000313" key="2">
    <source>
        <dbReference type="Proteomes" id="UP000612009"/>
    </source>
</evidence>
<proteinExistence type="predicted"/>
<organism evidence="1 2">
    <name type="scientific">Candidatus Argoarchaeum ethanivorans</name>
    <dbReference type="NCBI Taxonomy" id="2608793"/>
    <lineage>
        <taxon>Archaea</taxon>
        <taxon>Methanobacteriati</taxon>
        <taxon>Methanobacteriota</taxon>
        <taxon>Stenosarchaea group</taxon>
        <taxon>Methanomicrobia</taxon>
        <taxon>Methanosarcinales</taxon>
        <taxon>Methanosarcinales incertae sedis</taxon>
        <taxon>GOM Arc I cluster</taxon>
        <taxon>Candidatus Argoarchaeum</taxon>
    </lineage>
</organism>
<dbReference type="AlphaFoldDB" id="A0A811T7Q8"/>
<comment type="caution">
    <text evidence="1">The sequence shown here is derived from an EMBL/GenBank/DDBJ whole genome shotgun (WGS) entry which is preliminary data.</text>
</comment>
<evidence type="ECO:0000313" key="1">
    <source>
        <dbReference type="EMBL" id="CAD6491682.1"/>
    </source>
</evidence>
<sequence>MAMVKSCGNVPDTDNKATFVSDGNDQYTTALLGNFDPDTINYGQLVKERERGRVVGKTRTIIFGDLEAGDIETVYVERYNLTLRHGISRLVRKSLCFSKCKNMLDDHLDLYQCYTNLIRSHLALTIETPKGVRNIERTPCMAEGITNHSWTWREFLMFKGGS</sequence>
<dbReference type="Pfam" id="PF03400">
    <property type="entry name" value="DDE_Tnp_IS1"/>
    <property type="match status" value="1"/>
</dbReference>